<dbReference type="EMBL" id="JACGWM010000005">
    <property type="protein sequence ID" value="KAL0371627.1"/>
    <property type="molecule type" value="Genomic_DNA"/>
</dbReference>
<dbReference type="PROSITE" id="PS50888">
    <property type="entry name" value="BHLH"/>
    <property type="match status" value="1"/>
</dbReference>
<feature type="compositionally biased region" description="Low complexity" evidence="5">
    <location>
        <begin position="146"/>
        <end position="159"/>
    </location>
</feature>
<feature type="region of interest" description="Disordered" evidence="5">
    <location>
        <begin position="137"/>
        <end position="161"/>
    </location>
</feature>
<dbReference type="GO" id="GO:0000977">
    <property type="term" value="F:RNA polymerase II transcription regulatory region sequence-specific DNA binding"/>
    <property type="evidence" value="ECO:0007669"/>
    <property type="project" value="TreeGrafter"/>
</dbReference>
<sequence>MFTLQPGDELVFGTPSISEHDHKLIPDNLITDHACIETNFINFSSSSSNNNNNEEQRDLTRFRPRQGQSRSRDEYNIRRILHRDIERRRRQEMANLNASLRSLLPLDHVKGRRSVCDHMQEAVNYIQHMQKNVQELRSRRDKLKKPPNSSSSKAAAVSNGGDNLPNCRVTVNVIPDGVEILISSSMKNSEFRLSRVLAELLERRLNVVTCVSTKAKEGFLHKIQAEASDMTSLDPLLLQERLTTAIS</sequence>
<reference evidence="7" key="1">
    <citation type="submission" date="2020-06" db="EMBL/GenBank/DDBJ databases">
        <authorList>
            <person name="Li T."/>
            <person name="Hu X."/>
            <person name="Zhang T."/>
            <person name="Song X."/>
            <person name="Zhang H."/>
            <person name="Dai N."/>
            <person name="Sheng W."/>
            <person name="Hou X."/>
            <person name="Wei L."/>
        </authorList>
    </citation>
    <scope>NUCLEOTIDE SEQUENCE</scope>
    <source>
        <strain evidence="7">KEN8</strain>
        <tissue evidence="7">Leaf</tissue>
    </source>
</reference>
<dbReference type="AlphaFoldDB" id="A0AAW2QV98"/>
<dbReference type="InterPro" id="IPR011598">
    <property type="entry name" value="bHLH_dom"/>
</dbReference>
<keyword evidence="4" id="KW-0539">Nucleus</keyword>
<dbReference type="SMART" id="SM00353">
    <property type="entry name" value="HLH"/>
    <property type="match status" value="1"/>
</dbReference>
<evidence type="ECO:0000256" key="1">
    <source>
        <dbReference type="ARBA" id="ARBA00004123"/>
    </source>
</evidence>
<reference evidence="7" key="2">
    <citation type="journal article" date="2024" name="Plant">
        <title>Genomic evolution and insights into agronomic trait innovations of Sesamum species.</title>
        <authorList>
            <person name="Miao H."/>
            <person name="Wang L."/>
            <person name="Qu L."/>
            <person name="Liu H."/>
            <person name="Sun Y."/>
            <person name="Le M."/>
            <person name="Wang Q."/>
            <person name="Wei S."/>
            <person name="Zheng Y."/>
            <person name="Lin W."/>
            <person name="Duan Y."/>
            <person name="Cao H."/>
            <person name="Xiong S."/>
            <person name="Wang X."/>
            <person name="Wei L."/>
            <person name="Li C."/>
            <person name="Ma Q."/>
            <person name="Ju M."/>
            <person name="Zhao R."/>
            <person name="Li G."/>
            <person name="Mu C."/>
            <person name="Tian Q."/>
            <person name="Mei H."/>
            <person name="Zhang T."/>
            <person name="Gao T."/>
            <person name="Zhang H."/>
        </authorList>
    </citation>
    <scope>NUCLEOTIDE SEQUENCE</scope>
    <source>
        <strain evidence="7">KEN8</strain>
    </source>
</reference>
<dbReference type="GO" id="GO:0090575">
    <property type="term" value="C:RNA polymerase II transcription regulator complex"/>
    <property type="evidence" value="ECO:0007669"/>
    <property type="project" value="TreeGrafter"/>
</dbReference>
<comment type="subcellular location">
    <subcellularLocation>
        <location evidence="1">Nucleus</location>
    </subcellularLocation>
</comment>
<gene>
    <name evidence="7" type="ORF">Scaly_0844300</name>
</gene>
<keyword evidence="3" id="KW-0804">Transcription</keyword>
<evidence type="ECO:0000313" key="7">
    <source>
        <dbReference type="EMBL" id="KAL0371627.1"/>
    </source>
</evidence>
<name>A0AAW2QV98_9LAMI</name>
<dbReference type="SUPFAM" id="SSF47459">
    <property type="entry name" value="HLH, helix-loop-helix DNA-binding domain"/>
    <property type="match status" value="1"/>
</dbReference>
<dbReference type="Gene3D" id="4.10.280.10">
    <property type="entry name" value="Helix-loop-helix DNA-binding domain"/>
    <property type="match status" value="1"/>
</dbReference>
<protein>
    <submittedName>
        <fullName evidence="7">Transcription factor</fullName>
    </submittedName>
</protein>
<dbReference type="Pfam" id="PF00010">
    <property type="entry name" value="HLH"/>
    <property type="match status" value="1"/>
</dbReference>
<evidence type="ECO:0000256" key="5">
    <source>
        <dbReference type="SAM" id="MobiDB-lite"/>
    </source>
</evidence>
<evidence type="ECO:0000256" key="2">
    <source>
        <dbReference type="ARBA" id="ARBA00023015"/>
    </source>
</evidence>
<evidence type="ECO:0000256" key="4">
    <source>
        <dbReference type="ARBA" id="ARBA00023242"/>
    </source>
</evidence>
<evidence type="ECO:0000259" key="6">
    <source>
        <dbReference type="PROSITE" id="PS50888"/>
    </source>
</evidence>
<organism evidence="7">
    <name type="scientific">Sesamum calycinum</name>
    <dbReference type="NCBI Taxonomy" id="2727403"/>
    <lineage>
        <taxon>Eukaryota</taxon>
        <taxon>Viridiplantae</taxon>
        <taxon>Streptophyta</taxon>
        <taxon>Embryophyta</taxon>
        <taxon>Tracheophyta</taxon>
        <taxon>Spermatophyta</taxon>
        <taxon>Magnoliopsida</taxon>
        <taxon>eudicotyledons</taxon>
        <taxon>Gunneridae</taxon>
        <taxon>Pentapetalae</taxon>
        <taxon>asterids</taxon>
        <taxon>lamiids</taxon>
        <taxon>Lamiales</taxon>
        <taxon>Pedaliaceae</taxon>
        <taxon>Sesamum</taxon>
    </lineage>
</organism>
<dbReference type="InterPro" id="IPR015660">
    <property type="entry name" value="MASH1/Ascl1a-like"/>
</dbReference>
<proteinExistence type="predicted"/>
<dbReference type="PANTHER" id="PTHR13935">
    <property type="entry name" value="ACHAETE-SCUTE TRANSCRIPTION FACTOR-RELATED"/>
    <property type="match status" value="1"/>
</dbReference>
<dbReference type="InterPro" id="IPR036638">
    <property type="entry name" value="HLH_DNA-bd_sf"/>
</dbReference>
<dbReference type="GO" id="GO:0000981">
    <property type="term" value="F:DNA-binding transcription factor activity, RNA polymerase II-specific"/>
    <property type="evidence" value="ECO:0007669"/>
    <property type="project" value="TreeGrafter"/>
</dbReference>
<accession>A0AAW2QV98</accession>
<feature type="region of interest" description="Disordered" evidence="5">
    <location>
        <begin position="42"/>
        <end position="73"/>
    </location>
</feature>
<dbReference type="CDD" id="cd18914">
    <property type="entry name" value="bHLH_AtORG2_like"/>
    <property type="match status" value="1"/>
</dbReference>
<feature type="domain" description="BHLH" evidence="6">
    <location>
        <begin position="77"/>
        <end position="129"/>
    </location>
</feature>
<feature type="compositionally biased region" description="Low complexity" evidence="5">
    <location>
        <begin position="42"/>
        <end position="53"/>
    </location>
</feature>
<comment type="caution">
    <text evidence="7">The sequence shown here is derived from an EMBL/GenBank/DDBJ whole genome shotgun (WGS) entry which is preliminary data.</text>
</comment>
<dbReference type="GO" id="GO:0046983">
    <property type="term" value="F:protein dimerization activity"/>
    <property type="evidence" value="ECO:0007669"/>
    <property type="project" value="InterPro"/>
</dbReference>
<keyword evidence="2" id="KW-0805">Transcription regulation</keyword>
<evidence type="ECO:0000256" key="3">
    <source>
        <dbReference type="ARBA" id="ARBA00023163"/>
    </source>
</evidence>
<dbReference type="PANTHER" id="PTHR13935:SF165">
    <property type="entry name" value="BHLH DOMAIN-CONTAINING PROTEIN"/>
    <property type="match status" value="1"/>
</dbReference>